<dbReference type="PANTHER" id="PTHR46647:SF1">
    <property type="entry name" value="RAB9 EFFECTOR PROTEIN WITH KELCH MOTIFS"/>
    <property type="match status" value="1"/>
</dbReference>
<dbReference type="OrthoDB" id="10251809at2759"/>
<evidence type="ECO:0000259" key="5">
    <source>
        <dbReference type="Pfam" id="PF24981"/>
    </source>
</evidence>
<organism evidence="6 7">
    <name type="scientific">Marchantia polymorpha</name>
    <name type="common">Common liverwort</name>
    <name type="synonym">Marchantia aquatica</name>
    <dbReference type="NCBI Taxonomy" id="3197"/>
    <lineage>
        <taxon>Eukaryota</taxon>
        <taxon>Viridiplantae</taxon>
        <taxon>Streptophyta</taxon>
        <taxon>Embryophyta</taxon>
        <taxon>Marchantiophyta</taxon>
        <taxon>Marchantiopsida</taxon>
        <taxon>Marchantiidae</taxon>
        <taxon>Marchantiales</taxon>
        <taxon>Marchantiaceae</taxon>
        <taxon>Marchantia</taxon>
    </lineage>
</organism>
<dbReference type="Gene3D" id="1.10.287.2610">
    <property type="match status" value="1"/>
</dbReference>
<dbReference type="OMA" id="WNRIKLQ"/>
<protein>
    <recommendedName>
        <fullName evidence="5">Attractin/MKLN-like beta-propeller domain-containing protein</fullName>
    </recommendedName>
</protein>
<name>A0A2R6XRT2_MARPO</name>
<proteinExistence type="predicted"/>
<dbReference type="Gene3D" id="2.120.10.80">
    <property type="entry name" value="Kelch-type beta propeller"/>
    <property type="match status" value="2"/>
</dbReference>
<feature type="region of interest" description="Disordered" evidence="4">
    <location>
        <begin position="339"/>
        <end position="379"/>
    </location>
</feature>
<evidence type="ECO:0000256" key="3">
    <source>
        <dbReference type="SAM" id="Coils"/>
    </source>
</evidence>
<reference evidence="7" key="1">
    <citation type="journal article" date="2017" name="Cell">
        <title>Insights into land plant evolution garnered from the Marchantia polymorpha genome.</title>
        <authorList>
            <person name="Bowman J.L."/>
            <person name="Kohchi T."/>
            <person name="Yamato K.T."/>
            <person name="Jenkins J."/>
            <person name="Shu S."/>
            <person name="Ishizaki K."/>
            <person name="Yamaoka S."/>
            <person name="Nishihama R."/>
            <person name="Nakamura Y."/>
            <person name="Berger F."/>
            <person name="Adam C."/>
            <person name="Aki S.S."/>
            <person name="Althoff F."/>
            <person name="Araki T."/>
            <person name="Arteaga-Vazquez M.A."/>
            <person name="Balasubrmanian S."/>
            <person name="Barry K."/>
            <person name="Bauer D."/>
            <person name="Boehm C.R."/>
            <person name="Briginshaw L."/>
            <person name="Caballero-Perez J."/>
            <person name="Catarino B."/>
            <person name="Chen F."/>
            <person name="Chiyoda S."/>
            <person name="Chovatia M."/>
            <person name="Davies K.M."/>
            <person name="Delmans M."/>
            <person name="Demura T."/>
            <person name="Dierschke T."/>
            <person name="Dolan L."/>
            <person name="Dorantes-Acosta A.E."/>
            <person name="Eklund D.M."/>
            <person name="Florent S.N."/>
            <person name="Flores-Sandoval E."/>
            <person name="Fujiyama A."/>
            <person name="Fukuzawa H."/>
            <person name="Galik B."/>
            <person name="Grimanelli D."/>
            <person name="Grimwood J."/>
            <person name="Grossniklaus U."/>
            <person name="Hamada T."/>
            <person name="Haseloff J."/>
            <person name="Hetherington A.J."/>
            <person name="Higo A."/>
            <person name="Hirakawa Y."/>
            <person name="Hundley H.N."/>
            <person name="Ikeda Y."/>
            <person name="Inoue K."/>
            <person name="Inoue S.I."/>
            <person name="Ishida S."/>
            <person name="Jia Q."/>
            <person name="Kakita M."/>
            <person name="Kanazawa T."/>
            <person name="Kawai Y."/>
            <person name="Kawashima T."/>
            <person name="Kennedy M."/>
            <person name="Kinose K."/>
            <person name="Kinoshita T."/>
            <person name="Kohara Y."/>
            <person name="Koide E."/>
            <person name="Komatsu K."/>
            <person name="Kopischke S."/>
            <person name="Kubo M."/>
            <person name="Kyozuka J."/>
            <person name="Lagercrantz U."/>
            <person name="Lin S.S."/>
            <person name="Lindquist E."/>
            <person name="Lipzen A.M."/>
            <person name="Lu C.W."/>
            <person name="De Luna E."/>
            <person name="Martienssen R.A."/>
            <person name="Minamino N."/>
            <person name="Mizutani M."/>
            <person name="Mizutani M."/>
            <person name="Mochizuki N."/>
            <person name="Monte I."/>
            <person name="Mosher R."/>
            <person name="Nagasaki H."/>
            <person name="Nakagami H."/>
            <person name="Naramoto S."/>
            <person name="Nishitani K."/>
            <person name="Ohtani M."/>
            <person name="Okamoto T."/>
            <person name="Okumura M."/>
            <person name="Phillips J."/>
            <person name="Pollak B."/>
            <person name="Reinders A."/>
            <person name="Rovekamp M."/>
            <person name="Sano R."/>
            <person name="Sawa S."/>
            <person name="Schmid M.W."/>
            <person name="Shirakawa M."/>
            <person name="Solano R."/>
            <person name="Spunde A."/>
            <person name="Suetsugu N."/>
            <person name="Sugano S."/>
            <person name="Sugiyama A."/>
            <person name="Sun R."/>
            <person name="Suzuki Y."/>
            <person name="Takenaka M."/>
            <person name="Takezawa D."/>
            <person name="Tomogane H."/>
            <person name="Tsuzuki M."/>
            <person name="Ueda T."/>
            <person name="Umeda M."/>
            <person name="Ward J.M."/>
            <person name="Watanabe Y."/>
            <person name="Yazaki K."/>
            <person name="Yokoyama R."/>
            <person name="Yoshitake Y."/>
            <person name="Yotsui I."/>
            <person name="Zachgo S."/>
            <person name="Schmutz J."/>
        </authorList>
    </citation>
    <scope>NUCLEOTIDE SEQUENCE [LARGE SCALE GENOMIC DNA]</scope>
    <source>
        <strain evidence="7">Tak-1</strain>
    </source>
</reference>
<evidence type="ECO:0000256" key="2">
    <source>
        <dbReference type="ARBA" id="ARBA00022737"/>
    </source>
</evidence>
<dbReference type="SUPFAM" id="SSF117281">
    <property type="entry name" value="Kelch motif"/>
    <property type="match status" value="1"/>
</dbReference>
<dbReference type="AlphaFoldDB" id="A0A2R6XRT2"/>
<dbReference type="EMBL" id="KZ772676">
    <property type="protein sequence ID" value="PTQ48799.1"/>
    <property type="molecule type" value="Genomic_DNA"/>
</dbReference>
<dbReference type="SUPFAM" id="SSF57997">
    <property type="entry name" value="Tropomyosin"/>
    <property type="match status" value="1"/>
</dbReference>
<feature type="coiled-coil region" evidence="3">
    <location>
        <begin position="578"/>
        <end position="766"/>
    </location>
</feature>
<dbReference type="InterPro" id="IPR015915">
    <property type="entry name" value="Kelch-typ_b-propeller"/>
</dbReference>
<keyword evidence="1" id="KW-0880">Kelch repeat</keyword>
<dbReference type="InterPro" id="IPR056737">
    <property type="entry name" value="Beta-prop_ATRN-MKLN-like"/>
</dbReference>
<dbReference type="Proteomes" id="UP000244005">
    <property type="component" value="Unassembled WGS sequence"/>
</dbReference>
<feature type="coiled-coil region" evidence="3">
    <location>
        <begin position="459"/>
        <end position="542"/>
    </location>
</feature>
<evidence type="ECO:0000313" key="6">
    <source>
        <dbReference type="EMBL" id="PTQ48799.1"/>
    </source>
</evidence>
<feature type="domain" description="Attractin/MKLN-like beta-propeller" evidence="5">
    <location>
        <begin position="18"/>
        <end position="250"/>
    </location>
</feature>
<accession>A0A2R6XRT2</accession>
<dbReference type="InterPro" id="IPR052124">
    <property type="entry name" value="Rab9_kelch_effector"/>
</dbReference>
<keyword evidence="2" id="KW-0677">Repeat</keyword>
<gene>
    <name evidence="6" type="ORF">MARPO_0004s0085</name>
</gene>
<evidence type="ECO:0000256" key="1">
    <source>
        <dbReference type="ARBA" id="ARBA00022441"/>
    </source>
</evidence>
<keyword evidence="3" id="KW-0175">Coiled coil</keyword>
<evidence type="ECO:0000256" key="4">
    <source>
        <dbReference type="SAM" id="MobiDB-lite"/>
    </source>
</evidence>
<keyword evidence="7" id="KW-1185">Reference proteome</keyword>
<dbReference type="Pfam" id="PF24981">
    <property type="entry name" value="Beta-prop_ATRN-LZTR1"/>
    <property type="match status" value="1"/>
</dbReference>
<dbReference type="Gramene" id="Mp3g15870.1">
    <property type="protein sequence ID" value="Mp3g15870.1.cds"/>
    <property type="gene ID" value="Mp3g15870"/>
</dbReference>
<sequence>MRHLPPCPWVSLPGHRGFKGRAGHTATLVNSKVYVLGGRNGNEFYNDFWQYDIELSKWTLLHKHTPFEPRAYHTATLMSGNQIWVIGGSDHSIMYGDVHVFNTETLEWSSPETRGHLAGKLRGTHAALPHPVHPKAILVYGGYGGDQWLGDMSILRTDSLVWEELKCKDGLAPSGRGYHTFTAFGDHIVLFGGKGEGGIVSSDEISVYDAAVNVWTTPRVKGVPPLPRSNHAAALVDDNAIVIHGGRNGGQRLDDICLLKILCPPQPGCVDSFEWEVIGQDKEKVPKKSKATKALGPGGRSAHTIVAKDESLYLIGGYGGGGLTFSDIYVNHQFIQQAGSRPRVNKKAARRSLDSVPDSPEDEGWRRTKQPRRASHPIANGAHSVPIHILESDDISTPDTSCDRPGVTGVALEDYHRQKRTVNVARPHVQSNVGADQMARAEALGNLQGRTEAITAHENELHRKELASMQQVVDSLRAELHGKNLLESELRSGKAALEQNILLLRKQIEEGNRTIMEQQSKMEKLKSDAQDLVFQLDDKKKEVFEVTHKLKISELKVDDLSRSLQQMTNSCSTTTQELNICQQRVEQLQIDVERKIQEVQQLNKSHESERVALKKEIAERRSLVERLTNELEVAQTSSRALQDTVDRLVKRAERDSSKIDDLQKEQGELKNDITVLTSERDQLIAKKDGAEASAELVREELRVARNLVERNVVEIDRLKDNADQAKEHIGCLHVSVKKNEEELKALAEENSKLRSLLKEIEDFETNQARNLQKHAEKLRCARQFGPS</sequence>
<evidence type="ECO:0000313" key="7">
    <source>
        <dbReference type="Proteomes" id="UP000244005"/>
    </source>
</evidence>
<dbReference type="PANTHER" id="PTHR46647">
    <property type="entry name" value="RAB9 EFFECTOR PROTEIN WITH KELCH MOTIFS"/>
    <property type="match status" value="1"/>
</dbReference>